<dbReference type="InterPro" id="IPR008457">
    <property type="entry name" value="Cu-R_CopD_dom"/>
</dbReference>
<dbReference type="EMBL" id="JAPKFM010000006">
    <property type="protein sequence ID" value="MCX2964119.1"/>
    <property type="molecule type" value="Genomic_DNA"/>
</dbReference>
<keyword evidence="3 6" id="KW-0812">Transmembrane</keyword>
<feature type="transmembrane region" description="Helical" evidence="6">
    <location>
        <begin position="65"/>
        <end position="90"/>
    </location>
</feature>
<feature type="transmembrane region" description="Helical" evidence="6">
    <location>
        <begin position="322"/>
        <end position="344"/>
    </location>
</feature>
<feature type="transmembrane region" description="Helical" evidence="6">
    <location>
        <begin position="417"/>
        <end position="435"/>
    </location>
</feature>
<name>A0A9X3D310_9ACTN</name>
<feature type="transmembrane region" description="Helical" evidence="6">
    <location>
        <begin position="617"/>
        <end position="638"/>
    </location>
</feature>
<protein>
    <submittedName>
        <fullName evidence="8">Cytochrome c oxidase assembly protein</fullName>
    </submittedName>
</protein>
<feature type="domain" description="Copper resistance protein D" evidence="7">
    <location>
        <begin position="247"/>
        <end position="344"/>
    </location>
</feature>
<keyword evidence="5 6" id="KW-0472">Membrane</keyword>
<evidence type="ECO:0000256" key="1">
    <source>
        <dbReference type="ARBA" id="ARBA00004651"/>
    </source>
</evidence>
<feature type="transmembrane region" description="Helical" evidence="6">
    <location>
        <begin position="575"/>
        <end position="597"/>
    </location>
</feature>
<keyword evidence="2" id="KW-1003">Cell membrane</keyword>
<feature type="transmembrane region" description="Helical" evidence="6">
    <location>
        <begin position="532"/>
        <end position="555"/>
    </location>
</feature>
<dbReference type="Pfam" id="PF05425">
    <property type="entry name" value="CopD"/>
    <property type="match status" value="1"/>
</dbReference>
<feature type="transmembrane region" description="Helical" evidence="6">
    <location>
        <begin position="185"/>
        <end position="204"/>
    </location>
</feature>
<dbReference type="Pfam" id="PF09678">
    <property type="entry name" value="Caa3_CtaG"/>
    <property type="match status" value="1"/>
</dbReference>
<feature type="transmembrane region" description="Helical" evidence="6">
    <location>
        <begin position="385"/>
        <end position="405"/>
    </location>
</feature>
<dbReference type="GO" id="GO:0005886">
    <property type="term" value="C:plasma membrane"/>
    <property type="evidence" value="ECO:0007669"/>
    <property type="project" value="UniProtKB-SubCell"/>
</dbReference>
<sequence>MTSATPTVPATSGRDSMREQRGIVAGLAWASGWLAGLVAIVVTALSAASAVELAGVPDPGWITTYGVAAVTAVGEVAAAVAVGSALFAAFFVPPQADGVLDVGGYRAIRIAASASLAWAICAVLMIPLSISNVSGQPLSETMRPANLITAYSQVADARTWLWTAVFALVAAATARVVLRWGWTVAVLGIAVMSLMPIALAGHSSTGGNHDLATNSLILHIVGATVWMGGLFAVLLYAFAGGRWRVLAVARFSRVAFWAILVVGVSGVINALVRMSLADLFTDVYGALVLAKVSALVVLGALGAWHRRATITRLAEEPAERSLFVRFGLVEVMVFAITFGLAVGLSRTPPPAGEIADISAVENQIGYRIDGPPTLARIAFDWRFDLLFGALAIVLAVVYLRGVVRLRRRGDHWPVGRTVAWILGCALLLFTTSSGLGRYSPAMFSVHMIAHMSMSMMIPVLLVLGGPVTLALRALPPAGRGNPPGPREWIQSAIHSAPSRFLTHPAIAAVIFVGSFYLLYLSGLFETIVPYHAAHLLMNVHFVVSGYLFYWLVIGIDPAPRQVTPVAKLGIVMGSLPFHAFFGVALMMTSAVIAESYYRGLNLPWDYELFDDQRVGGGIAWATGEIPLVVIMLALLVQWRRQDERQARRYDRRAVRDHDADLNSYNEMLSELNKRK</sequence>
<keyword evidence="4 6" id="KW-1133">Transmembrane helix</keyword>
<comment type="caution">
    <text evidence="8">The sequence shown here is derived from an EMBL/GenBank/DDBJ whole genome shotgun (WGS) entry which is preliminary data.</text>
</comment>
<accession>A0A9X3D310</accession>
<proteinExistence type="predicted"/>
<evidence type="ECO:0000256" key="4">
    <source>
        <dbReference type="ARBA" id="ARBA00022989"/>
    </source>
</evidence>
<evidence type="ECO:0000256" key="3">
    <source>
        <dbReference type="ARBA" id="ARBA00022692"/>
    </source>
</evidence>
<dbReference type="PANTHER" id="PTHR34820:SF4">
    <property type="entry name" value="INNER MEMBRANE PROTEIN YEBZ"/>
    <property type="match status" value="1"/>
</dbReference>
<comment type="subcellular location">
    <subcellularLocation>
        <location evidence="1">Cell membrane</location>
        <topology evidence="1">Multi-pass membrane protein</topology>
    </subcellularLocation>
</comment>
<evidence type="ECO:0000256" key="6">
    <source>
        <dbReference type="SAM" id="Phobius"/>
    </source>
</evidence>
<feature type="transmembrane region" description="Helical" evidence="6">
    <location>
        <begin position="160"/>
        <end position="178"/>
    </location>
</feature>
<dbReference type="RefSeq" id="WP_266061249.1">
    <property type="nucleotide sequence ID" value="NZ_JAPKFM010000006.1"/>
</dbReference>
<dbReference type="GO" id="GO:0006825">
    <property type="term" value="P:copper ion transport"/>
    <property type="evidence" value="ECO:0007669"/>
    <property type="project" value="InterPro"/>
</dbReference>
<reference evidence="8" key="1">
    <citation type="submission" date="2022-10" db="EMBL/GenBank/DDBJ databases">
        <title>WGS of marine actinomycetes from Thailand.</title>
        <authorList>
            <person name="Thawai C."/>
        </authorList>
    </citation>
    <scope>NUCLEOTIDE SEQUENCE</scope>
    <source>
        <strain evidence="8">SW21</strain>
    </source>
</reference>
<evidence type="ECO:0000313" key="9">
    <source>
        <dbReference type="Proteomes" id="UP001143347"/>
    </source>
</evidence>
<dbReference type="InterPro" id="IPR032694">
    <property type="entry name" value="CopC/D"/>
</dbReference>
<dbReference type="InterPro" id="IPR019108">
    <property type="entry name" value="Caa3_assmbl_CtaG-rel"/>
</dbReference>
<feature type="transmembrane region" description="Helical" evidence="6">
    <location>
        <begin position="216"/>
        <end position="239"/>
    </location>
</feature>
<dbReference type="AlphaFoldDB" id="A0A9X3D310"/>
<feature type="transmembrane region" description="Helical" evidence="6">
    <location>
        <begin position="447"/>
        <end position="471"/>
    </location>
</feature>
<evidence type="ECO:0000259" key="7">
    <source>
        <dbReference type="Pfam" id="PF05425"/>
    </source>
</evidence>
<dbReference type="PANTHER" id="PTHR34820">
    <property type="entry name" value="INNER MEMBRANE PROTEIN YEBZ"/>
    <property type="match status" value="1"/>
</dbReference>
<feature type="transmembrane region" description="Helical" evidence="6">
    <location>
        <begin position="500"/>
        <end position="520"/>
    </location>
</feature>
<feature type="transmembrane region" description="Helical" evidence="6">
    <location>
        <begin position="110"/>
        <end position="130"/>
    </location>
</feature>
<gene>
    <name evidence="8" type="ORF">OSB52_08450</name>
</gene>
<organism evidence="8 9">
    <name type="scientific">Gordonia aquimaris</name>
    <dbReference type="NCBI Taxonomy" id="2984863"/>
    <lineage>
        <taxon>Bacteria</taxon>
        <taxon>Bacillati</taxon>
        <taxon>Actinomycetota</taxon>
        <taxon>Actinomycetes</taxon>
        <taxon>Mycobacteriales</taxon>
        <taxon>Gordoniaceae</taxon>
        <taxon>Gordonia</taxon>
    </lineage>
</organism>
<evidence type="ECO:0000256" key="2">
    <source>
        <dbReference type="ARBA" id="ARBA00022475"/>
    </source>
</evidence>
<feature type="transmembrane region" description="Helical" evidence="6">
    <location>
        <begin position="23"/>
        <end position="45"/>
    </location>
</feature>
<feature type="transmembrane region" description="Helical" evidence="6">
    <location>
        <begin position="251"/>
        <end position="271"/>
    </location>
</feature>
<evidence type="ECO:0000313" key="8">
    <source>
        <dbReference type="EMBL" id="MCX2964119.1"/>
    </source>
</evidence>
<dbReference type="Proteomes" id="UP001143347">
    <property type="component" value="Unassembled WGS sequence"/>
</dbReference>
<feature type="transmembrane region" description="Helical" evidence="6">
    <location>
        <begin position="283"/>
        <end position="301"/>
    </location>
</feature>
<evidence type="ECO:0000256" key="5">
    <source>
        <dbReference type="ARBA" id="ARBA00023136"/>
    </source>
</evidence>
<keyword evidence="9" id="KW-1185">Reference proteome</keyword>